<gene>
    <name evidence="2" type="ORF">BMR1_02g01095</name>
</gene>
<dbReference type="PANTHER" id="PTHR46316">
    <property type="entry name" value="SNF1-RELATED PROTEIN KINASE REGULATORY SUBUNIT BETA-1"/>
    <property type="match status" value="1"/>
</dbReference>
<dbReference type="Gene3D" id="2.60.40.10">
    <property type="entry name" value="Immunoglobulins"/>
    <property type="match status" value="1"/>
</dbReference>
<protein>
    <recommendedName>
        <fullName evidence="1">AMP-activated protein kinase glycogen-binding domain-containing protein</fullName>
    </recommendedName>
</protein>
<feature type="domain" description="AMP-activated protein kinase glycogen-binding" evidence="1">
    <location>
        <begin position="86"/>
        <end position="162"/>
    </location>
</feature>
<dbReference type="GeneID" id="24424007"/>
<evidence type="ECO:0000313" key="3">
    <source>
        <dbReference type="Proteomes" id="UP000002899"/>
    </source>
</evidence>
<dbReference type="AlphaFoldDB" id="A0A1R4AA39"/>
<dbReference type="InterPro" id="IPR014756">
    <property type="entry name" value="Ig_E-set"/>
</dbReference>
<sequence length="302" mass="34912">MEDADNSSTYIESTVVELEDWMNISDANYDMELLESTVIDSTMFDSTLDPNSEQLRKKKSSIQSVSNQYGIDWKNSFQDEGLIICPFVWNEGGEEVYLVASFSAEPRRFKMYKNGNKFYVILEIQRGIYPYRFIIDGVDCYASDHPNFTIKNGLVVNIIDIRYYVPMEYTMHQGCLWASDLPYSQKLPKETYFSLHPPPIPDLFNYSPIGENIGCISNDIHVYGNNLCQDNKAAQLLGSRYRCYGIIVREKQECAGGIKHRQLYTEYLYVTVAQECKTKEIDGDEYASRWKEMLLKSTRNSD</sequence>
<name>A0A1R4AA39_BABMR</name>
<dbReference type="InterPro" id="IPR032640">
    <property type="entry name" value="AMPK1_CBM"/>
</dbReference>
<reference evidence="2 3" key="1">
    <citation type="journal article" date="2012" name="Nucleic Acids Res.">
        <title>Sequencing of the smallest Apicomplexan genome from the human pathogen Babesia microti.</title>
        <authorList>
            <person name="Cornillot E."/>
            <person name="Hadj-Kaddour K."/>
            <person name="Dassouli A."/>
            <person name="Noel B."/>
            <person name="Ranwez V."/>
            <person name="Vacherie B."/>
            <person name="Augagneur Y."/>
            <person name="Bres V."/>
            <person name="Duclos A."/>
            <person name="Randazzo S."/>
            <person name="Carcy B."/>
            <person name="Debierre-Grockiego F."/>
            <person name="Delbecq S."/>
            <person name="Moubri-Menage K."/>
            <person name="Shams-Eldin H."/>
            <person name="Usmani-Brown S."/>
            <person name="Bringaud F."/>
            <person name="Wincker P."/>
            <person name="Vivares C.P."/>
            <person name="Schwarz R.T."/>
            <person name="Schetters T.P."/>
            <person name="Krause P.J."/>
            <person name="Gorenflot A."/>
            <person name="Berry V."/>
            <person name="Barbe V."/>
            <person name="Ben Mamoun C."/>
        </authorList>
    </citation>
    <scope>NUCLEOTIDE SEQUENCE [LARGE SCALE GENOMIC DNA]</scope>
    <source>
        <strain evidence="2 3">RI</strain>
    </source>
</reference>
<dbReference type="VEuPathDB" id="PiroplasmaDB:BMR1_02g01095"/>
<dbReference type="RefSeq" id="XP_021338082.1">
    <property type="nucleotide sequence ID" value="XM_021483125.1"/>
</dbReference>
<organism evidence="2 3">
    <name type="scientific">Babesia microti (strain RI)</name>
    <dbReference type="NCBI Taxonomy" id="1133968"/>
    <lineage>
        <taxon>Eukaryota</taxon>
        <taxon>Sar</taxon>
        <taxon>Alveolata</taxon>
        <taxon>Apicomplexa</taxon>
        <taxon>Aconoidasida</taxon>
        <taxon>Piroplasmida</taxon>
        <taxon>Babesiidae</taxon>
        <taxon>Babesia</taxon>
    </lineage>
</organism>
<dbReference type="Pfam" id="PF16561">
    <property type="entry name" value="AMPK1_CBM"/>
    <property type="match status" value="1"/>
</dbReference>
<dbReference type="CDD" id="cd02859">
    <property type="entry name" value="E_set_AMPKbeta_like_N"/>
    <property type="match status" value="1"/>
</dbReference>
<dbReference type="KEGG" id="bmic:BMR1_02g01095"/>
<keyword evidence="3" id="KW-1185">Reference proteome</keyword>
<dbReference type="OrthoDB" id="531008at2759"/>
<dbReference type="InterPro" id="IPR043554">
    <property type="entry name" value="KINB"/>
</dbReference>
<reference evidence="2 3" key="3">
    <citation type="journal article" date="2016" name="Sci. Rep.">
        <title>Genome-wide diversity and gene expression profiling of Babesia microti isolates identify polymorphic genes that mediate host-pathogen interactions.</title>
        <authorList>
            <person name="Silva J.C."/>
            <person name="Cornillot E."/>
            <person name="McCracken C."/>
            <person name="Usmani-Brown S."/>
            <person name="Dwivedi A."/>
            <person name="Ifeonu O.O."/>
            <person name="Crabtree J."/>
            <person name="Gotia H.T."/>
            <person name="Virji A.Z."/>
            <person name="Reynes C."/>
            <person name="Colinge J."/>
            <person name="Kumar V."/>
            <person name="Lawres L."/>
            <person name="Pazzi J.E."/>
            <person name="Pablo J.V."/>
            <person name="Hung C."/>
            <person name="Brancato J."/>
            <person name="Kumari P."/>
            <person name="Orvis J."/>
            <person name="Tretina K."/>
            <person name="Chibucos M."/>
            <person name="Ott S."/>
            <person name="Sadzewicz L."/>
            <person name="Sengamalay N."/>
            <person name="Shetty A.C."/>
            <person name="Su Q."/>
            <person name="Tallon L."/>
            <person name="Fraser C.M."/>
            <person name="Frutos R."/>
            <person name="Molina D.M."/>
            <person name="Krause P.J."/>
            <person name="Ben Mamoun C."/>
        </authorList>
    </citation>
    <scope>NUCLEOTIDE SEQUENCE [LARGE SCALE GENOMIC DNA]</scope>
    <source>
        <strain evidence="2 3">RI</strain>
    </source>
</reference>
<proteinExistence type="predicted"/>
<evidence type="ECO:0000313" key="2">
    <source>
        <dbReference type="EMBL" id="SJK85871.1"/>
    </source>
</evidence>
<dbReference type="PANTHER" id="PTHR46316:SF2">
    <property type="entry name" value="SNF1-RELATED PROTEIN KINASE REGULATORY SUBUNIT BETA-2"/>
    <property type="match status" value="1"/>
</dbReference>
<reference evidence="2 3" key="2">
    <citation type="journal article" date="2013" name="PLoS ONE">
        <title>Whole genome mapping and re-organization of the nuclear and mitochondrial genomes of Babesia microti isolates.</title>
        <authorList>
            <person name="Cornillot E."/>
            <person name="Dassouli A."/>
            <person name="Garg A."/>
            <person name="Pachikara N."/>
            <person name="Randazzo S."/>
            <person name="Depoix D."/>
            <person name="Carcy B."/>
            <person name="Delbecq S."/>
            <person name="Frutos R."/>
            <person name="Silva J.C."/>
            <person name="Sutton R."/>
            <person name="Krause P.J."/>
            <person name="Mamoun C.B."/>
        </authorList>
    </citation>
    <scope>NUCLEOTIDE SEQUENCE [LARGE SCALE GENOMIC DNA]</scope>
    <source>
        <strain evidence="2 3">RI</strain>
    </source>
</reference>
<evidence type="ECO:0000259" key="1">
    <source>
        <dbReference type="Pfam" id="PF16561"/>
    </source>
</evidence>
<dbReference type="Proteomes" id="UP000002899">
    <property type="component" value="Chromosome II"/>
</dbReference>
<dbReference type="EMBL" id="FO082872">
    <property type="protein sequence ID" value="SJK85871.1"/>
    <property type="molecule type" value="Genomic_DNA"/>
</dbReference>
<dbReference type="InterPro" id="IPR013783">
    <property type="entry name" value="Ig-like_fold"/>
</dbReference>
<dbReference type="SUPFAM" id="SSF81296">
    <property type="entry name" value="E set domains"/>
    <property type="match status" value="1"/>
</dbReference>
<accession>A0A1R4AA39</accession>